<protein>
    <submittedName>
        <fullName evidence="5">BlaI/MecI/CopY family transcriptional regulator</fullName>
    </submittedName>
</protein>
<keyword evidence="4" id="KW-0804">Transcription</keyword>
<dbReference type="InterPro" id="IPR036388">
    <property type="entry name" value="WH-like_DNA-bd_sf"/>
</dbReference>
<organism evidence="5 6">
    <name type="scientific">Dactylosporangium salmoneum</name>
    <dbReference type="NCBI Taxonomy" id="53361"/>
    <lineage>
        <taxon>Bacteria</taxon>
        <taxon>Bacillati</taxon>
        <taxon>Actinomycetota</taxon>
        <taxon>Actinomycetes</taxon>
        <taxon>Micromonosporales</taxon>
        <taxon>Micromonosporaceae</taxon>
        <taxon>Dactylosporangium</taxon>
    </lineage>
</organism>
<keyword evidence="3" id="KW-0238">DNA-binding</keyword>
<keyword evidence="2" id="KW-0805">Transcription regulation</keyword>
<dbReference type="SUPFAM" id="SSF46785">
    <property type="entry name" value="Winged helix' DNA-binding domain"/>
    <property type="match status" value="1"/>
</dbReference>
<comment type="caution">
    <text evidence="5">The sequence shown here is derived from an EMBL/GenBank/DDBJ whole genome shotgun (WGS) entry which is preliminary data.</text>
</comment>
<dbReference type="Pfam" id="PF03965">
    <property type="entry name" value="Penicillinase_R"/>
    <property type="match status" value="1"/>
</dbReference>
<keyword evidence="6" id="KW-1185">Reference proteome</keyword>
<evidence type="ECO:0000256" key="1">
    <source>
        <dbReference type="ARBA" id="ARBA00011046"/>
    </source>
</evidence>
<gene>
    <name evidence="5" type="ORF">GCM10010170_010190</name>
</gene>
<comment type="similarity">
    <text evidence="1">Belongs to the BlaI transcriptional regulatory family.</text>
</comment>
<dbReference type="EMBL" id="BAAARV010000006">
    <property type="protein sequence ID" value="GAA2331574.1"/>
    <property type="molecule type" value="Genomic_DNA"/>
</dbReference>
<evidence type="ECO:0000313" key="6">
    <source>
        <dbReference type="Proteomes" id="UP001501444"/>
    </source>
</evidence>
<evidence type="ECO:0000256" key="4">
    <source>
        <dbReference type="ARBA" id="ARBA00023163"/>
    </source>
</evidence>
<accession>A0ABP5SHR8</accession>
<dbReference type="InterPro" id="IPR036390">
    <property type="entry name" value="WH_DNA-bd_sf"/>
</dbReference>
<dbReference type="InterPro" id="IPR005650">
    <property type="entry name" value="BlaI_family"/>
</dbReference>
<evidence type="ECO:0000313" key="5">
    <source>
        <dbReference type="EMBL" id="GAA2331574.1"/>
    </source>
</evidence>
<reference evidence="6" key="1">
    <citation type="journal article" date="2019" name="Int. J. Syst. Evol. Microbiol.">
        <title>The Global Catalogue of Microorganisms (GCM) 10K type strain sequencing project: providing services to taxonomists for standard genome sequencing and annotation.</title>
        <authorList>
            <consortium name="The Broad Institute Genomics Platform"/>
            <consortium name="The Broad Institute Genome Sequencing Center for Infectious Disease"/>
            <person name="Wu L."/>
            <person name="Ma J."/>
        </authorList>
    </citation>
    <scope>NUCLEOTIDE SEQUENCE [LARGE SCALE GENOMIC DNA]</scope>
    <source>
        <strain evidence="6">JCM 3272</strain>
    </source>
</reference>
<dbReference type="Gene3D" id="1.10.10.10">
    <property type="entry name" value="Winged helix-like DNA-binding domain superfamily/Winged helix DNA-binding domain"/>
    <property type="match status" value="1"/>
</dbReference>
<dbReference type="RefSeq" id="WP_344611041.1">
    <property type="nucleotide sequence ID" value="NZ_BAAARV010000006.1"/>
</dbReference>
<proteinExistence type="inferred from homology"/>
<evidence type="ECO:0000256" key="2">
    <source>
        <dbReference type="ARBA" id="ARBA00023015"/>
    </source>
</evidence>
<dbReference type="Proteomes" id="UP001501444">
    <property type="component" value="Unassembled WGS sequence"/>
</dbReference>
<evidence type="ECO:0000256" key="3">
    <source>
        <dbReference type="ARBA" id="ARBA00023125"/>
    </source>
</evidence>
<name>A0ABP5SHR8_9ACTN</name>
<sequence>MTRQESAERRPWGSLEADVLAVLRAAAEPLSPAQVLEGLDRAAAYNTVQTILTRLLEKGLTQRGPSPQGGRRHVYWPTYGTAAVVAQQMRALLDGPGDRRAVLREFTAELDPADAAVLRAFLVPVRDNPA</sequence>